<feature type="domain" description="Phosphoribosylglycinamide synthetase C-domain" evidence="5">
    <location>
        <begin position="1"/>
        <end position="54"/>
    </location>
</feature>
<name>A0A1A9MFW6_9XANT</name>
<dbReference type="GO" id="GO:0009113">
    <property type="term" value="P:purine nucleobase biosynthetic process"/>
    <property type="evidence" value="ECO:0007669"/>
    <property type="project" value="InterPro"/>
</dbReference>
<dbReference type="InterPro" id="IPR020560">
    <property type="entry name" value="PRibGlycinamide_synth_C-dom"/>
</dbReference>
<dbReference type="SUPFAM" id="SSF51246">
    <property type="entry name" value="Rudiment single hybrid motif"/>
    <property type="match status" value="1"/>
</dbReference>
<reference evidence="6 7" key="1">
    <citation type="submission" date="2016-05" db="EMBL/GenBank/DDBJ databases">
        <title>Pathogenic, phenotypic and molecular characterisation of Xanthomonas nasturtii sp. nov. and Xanthomonas floridensis sp. nov., new species of Xanthomonas associated with watercress production in Florida.</title>
        <authorList>
            <person name="Vicente J.G."/>
            <person name="Rothwell S."/>
            <person name="Holub E.B."/>
            <person name="Studholme D.J."/>
        </authorList>
    </citation>
    <scope>NUCLEOTIDE SEQUENCE [LARGE SCALE GENOMIC DNA]</scope>
    <source>
        <strain evidence="6 7">WHRI 8848</strain>
    </source>
</reference>
<dbReference type="STRING" id="1843580.A7D17_09925"/>
<protein>
    <recommendedName>
        <fullName evidence="3">Glycinamide ribonucleotide synthetase</fullName>
    </recommendedName>
    <alternativeName>
        <fullName evidence="4">Phosphoribosylglycinamide synthetase</fullName>
    </alternativeName>
</protein>
<evidence type="ECO:0000256" key="2">
    <source>
        <dbReference type="ARBA" id="ARBA00038345"/>
    </source>
</evidence>
<dbReference type="InterPro" id="IPR011054">
    <property type="entry name" value="Rudment_hybrid_motif"/>
</dbReference>
<evidence type="ECO:0000313" key="6">
    <source>
        <dbReference type="EMBL" id="OAG69185.1"/>
    </source>
</evidence>
<accession>A0A1A9MFW6</accession>
<dbReference type="Proteomes" id="UP000077659">
    <property type="component" value="Unassembled WGS sequence"/>
</dbReference>
<proteinExistence type="inferred from homology"/>
<dbReference type="Pfam" id="PF02843">
    <property type="entry name" value="GARS_C"/>
    <property type="match status" value="1"/>
</dbReference>
<dbReference type="GO" id="GO:0004637">
    <property type="term" value="F:phosphoribosylamine-glycine ligase activity"/>
    <property type="evidence" value="ECO:0007669"/>
    <property type="project" value="InterPro"/>
</dbReference>
<dbReference type="Gene3D" id="3.90.600.10">
    <property type="entry name" value="Phosphoribosylglycinamide synthetase, C-terminal domain"/>
    <property type="match status" value="1"/>
</dbReference>
<sequence length="62" mass="6679">MVPDGQVLSACGRLLCVAALGDSVQDAQRTAYAGLQPIHWPSAFQRSDIGWRAIARVRQAQA</sequence>
<dbReference type="SMART" id="SM01210">
    <property type="entry name" value="GARS_C"/>
    <property type="match status" value="1"/>
</dbReference>
<comment type="cofactor">
    <cofactor evidence="1">
        <name>Mn(2+)</name>
        <dbReference type="ChEBI" id="CHEBI:29035"/>
    </cofactor>
</comment>
<comment type="caution">
    <text evidence="6">The sequence shown here is derived from an EMBL/GenBank/DDBJ whole genome shotgun (WGS) entry which is preliminary data.</text>
</comment>
<dbReference type="InterPro" id="IPR000115">
    <property type="entry name" value="PRibGlycinamide_synth"/>
</dbReference>
<evidence type="ECO:0000256" key="1">
    <source>
        <dbReference type="ARBA" id="ARBA00001936"/>
    </source>
</evidence>
<organism evidence="6 7">
    <name type="scientific">Xanthomonas floridensis</name>
    <dbReference type="NCBI Taxonomy" id="1843580"/>
    <lineage>
        <taxon>Bacteria</taxon>
        <taxon>Pseudomonadati</taxon>
        <taxon>Pseudomonadota</taxon>
        <taxon>Gammaproteobacteria</taxon>
        <taxon>Lysobacterales</taxon>
        <taxon>Lysobacteraceae</taxon>
        <taxon>Xanthomonas</taxon>
    </lineage>
</organism>
<evidence type="ECO:0000256" key="3">
    <source>
        <dbReference type="ARBA" id="ARBA00042242"/>
    </source>
</evidence>
<comment type="similarity">
    <text evidence="2">Belongs to the GARS family.</text>
</comment>
<dbReference type="InterPro" id="IPR037123">
    <property type="entry name" value="PRibGlycinamide_synth_C_sf"/>
</dbReference>
<dbReference type="PANTHER" id="PTHR43472">
    <property type="entry name" value="PHOSPHORIBOSYLAMINE--GLYCINE LIGASE"/>
    <property type="match status" value="1"/>
</dbReference>
<evidence type="ECO:0000259" key="5">
    <source>
        <dbReference type="SMART" id="SM01210"/>
    </source>
</evidence>
<dbReference type="PANTHER" id="PTHR43472:SF1">
    <property type="entry name" value="PHOSPHORIBOSYLAMINE--GLYCINE LIGASE, CHLOROPLASTIC"/>
    <property type="match status" value="1"/>
</dbReference>
<gene>
    <name evidence="6" type="ORF">A7D17_09925</name>
</gene>
<evidence type="ECO:0000313" key="7">
    <source>
        <dbReference type="Proteomes" id="UP000077659"/>
    </source>
</evidence>
<dbReference type="AlphaFoldDB" id="A0A1A9MFW6"/>
<evidence type="ECO:0000256" key="4">
    <source>
        <dbReference type="ARBA" id="ARBA00042864"/>
    </source>
</evidence>
<dbReference type="EMBL" id="LXNG01000002">
    <property type="protein sequence ID" value="OAG69185.1"/>
    <property type="molecule type" value="Genomic_DNA"/>
</dbReference>